<accession>A0A8H3EMS4</accession>
<organism evidence="2 3">
    <name type="scientific">Alectoria fallacina</name>
    <dbReference type="NCBI Taxonomy" id="1903189"/>
    <lineage>
        <taxon>Eukaryota</taxon>
        <taxon>Fungi</taxon>
        <taxon>Dikarya</taxon>
        <taxon>Ascomycota</taxon>
        <taxon>Pezizomycotina</taxon>
        <taxon>Lecanoromycetes</taxon>
        <taxon>OSLEUM clade</taxon>
        <taxon>Lecanoromycetidae</taxon>
        <taxon>Lecanorales</taxon>
        <taxon>Lecanorineae</taxon>
        <taxon>Parmeliaceae</taxon>
        <taxon>Alectoria</taxon>
    </lineage>
</organism>
<dbReference type="InterPro" id="IPR052523">
    <property type="entry name" value="Trichothecene_AcTrans"/>
</dbReference>
<keyword evidence="3" id="KW-1185">Reference proteome</keyword>
<dbReference type="EMBL" id="CAJPDR010000027">
    <property type="protein sequence ID" value="CAF9908313.1"/>
    <property type="molecule type" value="Genomic_DNA"/>
</dbReference>
<gene>
    <name evidence="2" type="ORF">ALECFALPRED_004377</name>
</gene>
<dbReference type="Gene3D" id="3.40.630.30">
    <property type="match status" value="1"/>
</dbReference>
<dbReference type="SUPFAM" id="SSF55729">
    <property type="entry name" value="Acyl-CoA N-acyltransferases (Nat)"/>
    <property type="match status" value="1"/>
</dbReference>
<name>A0A8H3EMS4_9LECA</name>
<evidence type="ECO:0000259" key="1">
    <source>
        <dbReference type="PROSITE" id="PS51186"/>
    </source>
</evidence>
<proteinExistence type="predicted"/>
<dbReference type="GO" id="GO:0016747">
    <property type="term" value="F:acyltransferase activity, transferring groups other than amino-acyl groups"/>
    <property type="evidence" value="ECO:0007669"/>
    <property type="project" value="InterPro"/>
</dbReference>
<dbReference type="PANTHER" id="PTHR42791">
    <property type="entry name" value="GNAT FAMILY ACETYLTRANSFERASE"/>
    <property type="match status" value="1"/>
</dbReference>
<evidence type="ECO:0000313" key="3">
    <source>
        <dbReference type="Proteomes" id="UP000664203"/>
    </source>
</evidence>
<feature type="domain" description="N-acetyltransferase" evidence="1">
    <location>
        <begin position="76"/>
        <end position="214"/>
    </location>
</feature>
<dbReference type="PANTHER" id="PTHR42791:SF14">
    <property type="entry name" value="N-ACETYLTRANSFERASE DOMAIN-CONTAINING PROTEIN"/>
    <property type="match status" value="1"/>
</dbReference>
<dbReference type="PROSITE" id="PS51186">
    <property type="entry name" value="GNAT"/>
    <property type="match status" value="1"/>
</dbReference>
<dbReference type="Pfam" id="PF00583">
    <property type="entry name" value="Acetyltransf_1"/>
    <property type="match status" value="1"/>
</dbReference>
<dbReference type="CDD" id="cd04301">
    <property type="entry name" value="NAT_SF"/>
    <property type="match status" value="1"/>
</dbReference>
<protein>
    <recommendedName>
        <fullName evidence="1">N-acetyltransferase domain-containing protein</fullName>
    </recommendedName>
</protein>
<evidence type="ECO:0000313" key="2">
    <source>
        <dbReference type="EMBL" id="CAF9908313.1"/>
    </source>
</evidence>
<dbReference type="InterPro" id="IPR016181">
    <property type="entry name" value="Acyl_CoA_acyltransferase"/>
</dbReference>
<dbReference type="OrthoDB" id="2115692at2759"/>
<dbReference type="InterPro" id="IPR000182">
    <property type="entry name" value="GNAT_dom"/>
</dbReference>
<dbReference type="Proteomes" id="UP000664203">
    <property type="component" value="Unassembled WGS sequence"/>
</dbReference>
<comment type="caution">
    <text evidence="2">The sequence shown here is derived from an EMBL/GenBank/DDBJ whole genome shotgun (WGS) entry which is preliminary data.</text>
</comment>
<reference evidence="2" key="1">
    <citation type="submission" date="2021-03" db="EMBL/GenBank/DDBJ databases">
        <authorList>
            <person name="Tagirdzhanova G."/>
        </authorList>
    </citation>
    <scope>NUCLEOTIDE SEQUENCE</scope>
</reference>
<dbReference type="AlphaFoldDB" id="A0A8H3EMS4"/>
<sequence length="220" mass="24666">MPFIVSQDIADEDFDSLFAIQYKAFSNQPAIKACYPGGLDEPARSENVARFINILGWKRSNVAAAKVVDDETGEICAFATMRVCEENPFLCAPDSDIHFPQVDKEIRSAVEWTFNTKNDRRRSFEALQVPGPYCHLQALGTDPARQRQGAATLLVKWAVRISDEKGSRAMVEASKDATKYGLYSKQGFRPIDTCNYVDEEKFPGFAGMYIVTMVRDAQDK</sequence>